<gene>
    <name evidence="1" type="ORF">FWILDA_LOCUS8781</name>
</gene>
<dbReference type="OrthoDB" id="2443600at2759"/>
<evidence type="ECO:0000313" key="1">
    <source>
        <dbReference type="EMBL" id="CAI2178823.1"/>
    </source>
</evidence>
<dbReference type="EMBL" id="CAMKVN010001930">
    <property type="protein sequence ID" value="CAI2178823.1"/>
    <property type="molecule type" value="Genomic_DNA"/>
</dbReference>
<evidence type="ECO:0000313" key="2">
    <source>
        <dbReference type="Proteomes" id="UP001153678"/>
    </source>
</evidence>
<dbReference type="Proteomes" id="UP001153678">
    <property type="component" value="Unassembled WGS sequence"/>
</dbReference>
<proteinExistence type="predicted"/>
<sequence>MCLAFLCVSKAFPEIIMDYFEQTSLDKYKFIDYYRHRQKQDDFMYSFREESDKLSYCLVSLAQKDTPEIKTAVEKCEGPAEVPRRDNILS</sequence>
<reference evidence="1" key="1">
    <citation type="submission" date="2022-08" db="EMBL/GenBank/DDBJ databases">
        <authorList>
            <person name="Kallberg Y."/>
            <person name="Tangrot J."/>
            <person name="Rosling A."/>
        </authorList>
    </citation>
    <scope>NUCLEOTIDE SEQUENCE</scope>
    <source>
        <strain evidence="1">Wild A</strain>
    </source>
</reference>
<keyword evidence="2" id="KW-1185">Reference proteome</keyword>
<protein>
    <submittedName>
        <fullName evidence="1">15572_t:CDS:1</fullName>
    </submittedName>
</protein>
<dbReference type="AlphaFoldDB" id="A0A9W4WX54"/>
<accession>A0A9W4WX54</accession>
<comment type="caution">
    <text evidence="1">The sequence shown here is derived from an EMBL/GenBank/DDBJ whole genome shotgun (WGS) entry which is preliminary data.</text>
</comment>
<name>A0A9W4WX54_9GLOM</name>
<organism evidence="1 2">
    <name type="scientific">Funneliformis geosporum</name>
    <dbReference type="NCBI Taxonomy" id="1117311"/>
    <lineage>
        <taxon>Eukaryota</taxon>
        <taxon>Fungi</taxon>
        <taxon>Fungi incertae sedis</taxon>
        <taxon>Mucoromycota</taxon>
        <taxon>Glomeromycotina</taxon>
        <taxon>Glomeromycetes</taxon>
        <taxon>Glomerales</taxon>
        <taxon>Glomeraceae</taxon>
        <taxon>Funneliformis</taxon>
    </lineage>
</organism>